<feature type="domain" description="Metalloprotease TldD/E central" evidence="7">
    <location>
        <begin position="114"/>
        <end position="219"/>
    </location>
</feature>
<dbReference type="AlphaFoldDB" id="A0A9Y1FLI6"/>
<accession>A0A9Y1FLI6</accession>
<evidence type="ECO:0000259" key="6">
    <source>
        <dbReference type="Pfam" id="PF19289"/>
    </source>
</evidence>
<dbReference type="Proteomes" id="UP001201020">
    <property type="component" value="Chromosome"/>
</dbReference>
<dbReference type="GO" id="GO:0005829">
    <property type="term" value="C:cytosol"/>
    <property type="evidence" value="ECO:0007669"/>
    <property type="project" value="TreeGrafter"/>
</dbReference>
<dbReference type="Pfam" id="PF19290">
    <property type="entry name" value="PmbA_TldD_2nd"/>
    <property type="match status" value="1"/>
</dbReference>
<protein>
    <submittedName>
        <fullName evidence="8">TldD/PmbA family protein</fullName>
    </submittedName>
</protein>
<keyword evidence="3" id="KW-0378">Hydrolase</keyword>
<dbReference type="InterPro" id="IPR035068">
    <property type="entry name" value="TldD/PmbA_N"/>
</dbReference>
<dbReference type="FunFam" id="3.30.2290.10:FF:000003">
    <property type="entry name" value="Zinc-dependent protease, TldD/PmbA family"/>
    <property type="match status" value="1"/>
</dbReference>
<comment type="similarity">
    <text evidence="1">Belongs to the peptidase U62 family.</text>
</comment>
<evidence type="ECO:0000259" key="7">
    <source>
        <dbReference type="Pfam" id="PF19290"/>
    </source>
</evidence>
<sequence>MEDIINLALKEAESKNVNFAEVRIFGYDSEVIALRNAEIDQIGRAYNIGYGVRVIKNGAWGFASSADISKERVKEVVNNAIKEADATSKVIKRPVELSEEPIIKDTYKTPFKIDPFDVDIEEKLEILKKADGIIAEKGDAIKVRQTEMGFYKVYLNYGNTEGTRIKQEELFTGAKASATAIANDNQRRAIGLYEMRGFEYIDMYNFEEKSEQVAQEAIVLATEAVAPKQQKTAFILEPFQLGLTIHESCGHPTELDRVLGWEADFAGTSFLTLDKLGKNYQYGSEKVNLVNDPTIPYVLGHEKYDHEGVETKRFYVVKNGIFNDYQTDRQTAKIIGKEHSNGNARIARYNRVPLVRMSNLYLEADPEGPKDIDELIAETKEGIYGIGWKSHSIDDKRTNFQFSVQLAYEIKNGELAIPLKNTIYQAVTPEFWGGLDLMTKEWRIDGLGPSCGKGAPHTQTMWVSHGGPYARFQGVNIFSG</sequence>
<feature type="domain" description="Metalloprotease TldD/E C-terminal" evidence="6">
    <location>
        <begin position="231"/>
        <end position="477"/>
    </location>
</feature>
<dbReference type="InterPro" id="IPR036059">
    <property type="entry name" value="TldD/PmbA_sf"/>
</dbReference>
<dbReference type="GO" id="GO:0008237">
    <property type="term" value="F:metallopeptidase activity"/>
    <property type="evidence" value="ECO:0007669"/>
    <property type="project" value="UniProtKB-KW"/>
</dbReference>
<feature type="domain" description="Metalloprotease TldD/E N-terminal" evidence="5">
    <location>
        <begin position="20"/>
        <end position="84"/>
    </location>
</feature>
<dbReference type="SUPFAM" id="SSF111283">
    <property type="entry name" value="Putative modulator of DNA gyrase, PmbA/TldD"/>
    <property type="match status" value="1"/>
</dbReference>
<proteinExistence type="inferred from homology"/>
<gene>
    <name evidence="8" type="ORF">K9W45_02695</name>
</gene>
<dbReference type="InterPro" id="IPR045570">
    <property type="entry name" value="Metalloprtase-TldD/E_cen_dom"/>
</dbReference>
<dbReference type="PANTHER" id="PTHR30624:SF10">
    <property type="entry name" value="CONSERVED PROTEIN"/>
    <property type="match status" value="1"/>
</dbReference>
<dbReference type="InterPro" id="IPR002510">
    <property type="entry name" value="Metalloprtase-TldD/E_N"/>
</dbReference>
<dbReference type="InterPro" id="IPR045569">
    <property type="entry name" value="Metalloprtase-TldD/E_C"/>
</dbReference>
<evidence type="ECO:0000313" key="8">
    <source>
        <dbReference type="EMBL" id="UJG41380.1"/>
    </source>
</evidence>
<reference evidence="8" key="1">
    <citation type="journal article" date="2022" name="Nat. Microbiol.">
        <title>Unique mobile elements and scalable gene flow at the prokaryote-eukaryote boundary revealed by circularized Asgard archaea genomes.</title>
        <authorList>
            <person name="Wu F."/>
            <person name="Speth D.R."/>
            <person name="Philosof A."/>
            <person name="Cremiere A."/>
            <person name="Narayanan A."/>
            <person name="Barco R.A."/>
            <person name="Connon S.A."/>
            <person name="Amend J.P."/>
            <person name="Antoshechkin I.A."/>
            <person name="Orphan V.J."/>
        </authorList>
    </citation>
    <scope>NUCLEOTIDE SEQUENCE</scope>
    <source>
        <strain evidence="8">PM71</strain>
    </source>
</reference>
<dbReference type="GO" id="GO:0006508">
    <property type="term" value="P:proteolysis"/>
    <property type="evidence" value="ECO:0007669"/>
    <property type="project" value="UniProtKB-KW"/>
</dbReference>
<dbReference type="EMBL" id="CP084166">
    <property type="protein sequence ID" value="UJG41380.1"/>
    <property type="molecule type" value="Genomic_DNA"/>
</dbReference>
<evidence type="ECO:0000259" key="5">
    <source>
        <dbReference type="Pfam" id="PF01523"/>
    </source>
</evidence>
<evidence type="ECO:0000256" key="3">
    <source>
        <dbReference type="ARBA" id="ARBA00022801"/>
    </source>
</evidence>
<evidence type="ECO:0000256" key="4">
    <source>
        <dbReference type="ARBA" id="ARBA00023049"/>
    </source>
</evidence>
<dbReference type="InterPro" id="IPR051463">
    <property type="entry name" value="Peptidase_U62_metallo"/>
</dbReference>
<dbReference type="Gene3D" id="3.30.2290.10">
    <property type="entry name" value="PmbA/TldD superfamily"/>
    <property type="match status" value="1"/>
</dbReference>
<keyword evidence="2" id="KW-0645">Protease</keyword>
<evidence type="ECO:0000256" key="2">
    <source>
        <dbReference type="ARBA" id="ARBA00022670"/>
    </source>
</evidence>
<dbReference type="PANTHER" id="PTHR30624">
    <property type="entry name" value="UNCHARACTERIZED PROTEIN TLDD AND PMBA"/>
    <property type="match status" value="1"/>
</dbReference>
<dbReference type="Pfam" id="PF19289">
    <property type="entry name" value="PmbA_TldD_3rd"/>
    <property type="match status" value="1"/>
</dbReference>
<organism evidence="8">
    <name type="scientific">Candidatus Heimdallarchaeum aukensis</name>
    <dbReference type="NCBI Taxonomy" id="2876573"/>
    <lineage>
        <taxon>Archaea</taxon>
        <taxon>Promethearchaeati</taxon>
        <taxon>Candidatus Heimdallarchaeota</taxon>
        <taxon>Candidatus Heimdallarchaeia (ex Rinke et al. 2021) (nom. nud.)</taxon>
        <taxon>Candidatus Heimdallarchaeales</taxon>
        <taxon>Candidatus Heimdallarchaeaceae</taxon>
        <taxon>Candidatus Heimdallarchaeum</taxon>
    </lineage>
</organism>
<name>A0A9Y1FLI6_9ARCH</name>
<keyword evidence="4" id="KW-0482">Metalloprotease</keyword>
<dbReference type="Pfam" id="PF01523">
    <property type="entry name" value="PmbA_TldD_1st"/>
    <property type="match status" value="1"/>
</dbReference>
<evidence type="ECO:0000256" key="1">
    <source>
        <dbReference type="ARBA" id="ARBA00005836"/>
    </source>
</evidence>